<evidence type="ECO:0000313" key="1">
    <source>
        <dbReference type="EMBL" id="MDB9540286.1"/>
    </source>
</evidence>
<reference evidence="1 2" key="1">
    <citation type="submission" date="2023-01" db="EMBL/GenBank/DDBJ databases">
        <title>Genomes from the Australian National Cyanobacteria Reference Collection.</title>
        <authorList>
            <person name="Willis A."/>
            <person name="Lee E.M.F."/>
        </authorList>
    </citation>
    <scope>NUCLEOTIDE SEQUENCE [LARGE SCALE GENOMIC DNA]</scope>
    <source>
        <strain evidence="1 2">CS-1033</strain>
    </source>
</reference>
<dbReference type="EMBL" id="JAQMUH010000130">
    <property type="protein sequence ID" value="MDB9540286.1"/>
    <property type="molecule type" value="Genomic_DNA"/>
</dbReference>
<proteinExistence type="predicted"/>
<name>A0ABT5ASJ3_9CYAN</name>
<accession>A0ABT5ASJ3</accession>
<organism evidence="1 2">
    <name type="scientific">Anabaenopsis arnoldii</name>
    <dbReference type="NCBI Taxonomy" id="2152938"/>
    <lineage>
        <taxon>Bacteria</taxon>
        <taxon>Bacillati</taxon>
        <taxon>Cyanobacteriota</taxon>
        <taxon>Cyanophyceae</taxon>
        <taxon>Nostocales</taxon>
        <taxon>Nodulariaceae</taxon>
        <taxon>Anabaenopsis</taxon>
    </lineage>
</organism>
<dbReference type="Proteomes" id="UP001212499">
    <property type="component" value="Unassembled WGS sequence"/>
</dbReference>
<sequence>MIKPINVFVVSCDEQVTGGYLLPIRSFLYLSLPGRGLTAL</sequence>
<evidence type="ECO:0000313" key="2">
    <source>
        <dbReference type="Proteomes" id="UP001212499"/>
    </source>
</evidence>
<gene>
    <name evidence="1" type="ORF">PN457_11550</name>
</gene>
<comment type="caution">
    <text evidence="1">The sequence shown here is derived from an EMBL/GenBank/DDBJ whole genome shotgun (WGS) entry which is preliminary data.</text>
</comment>
<protein>
    <submittedName>
        <fullName evidence="1">Uncharacterized protein</fullName>
    </submittedName>
</protein>
<keyword evidence="2" id="KW-1185">Reference proteome</keyword>